<organism evidence="7 8">
    <name type="scientific">Parasponia andersonii</name>
    <name type="common">Sponia andersonii</name>
    <dbReference type="NCBI Taxonomy" id="3476"/>
    <lineage>
        <taxon>Eukaryota</taxon>
        <taxon>Viridiplantae</taxon>
        <taxon>Streptophyta</taxon>
        <taxon>Embryophyta</taxon>
        <taxon>Tracheophyta</taxon>
        <taxon>Spermatophyta</taxon>
        <taxon>Magnoliopsida</taxon>
        <taxon>eudicotyledons</taxon>
        <taxon>Gunneridae</taxon>
        <taxon>Pentapetalae</taxon>
        <taxon>rosids</taxon>
        <taxon>fabids</taxon>
        <taxon>Rosales</taxon>
        <taxon>Cannabaceae</taxon>
        <taxon>Parasponia</taxon>
    </lineage>
</organism>
<dbReference type="EMBL" id="JXTB01000164">
    <property type="protein sequence ID" value="PON56998.1"/>
    <property type="molecule type" value="Genomic_DNA"/>
</dbReference>
<dbReference type="InterPro" id="IPR044861">
    <property type="entry name" value="IPNS-like_FE2OG_OXY"/>
</dbReference>
<dbReference type="InterPro" id="IPR026992">
    <property type="entry name" value="DIOX_N"/>
</dbReference>
<dbReference type="PROSITE" id="PS51471">
    <property type="entry name" value="FE2OG_OXY"/>
    <property type="match status" value="1"/>
</dbReference>
<proteinExistence type="inferred from homology"/>
<evidence type="ECO:0000259" key="6">
    <source>
        <dbReference type="PROSITE" id="PS51471"/>
    </source>
</evidence>
<dbReference type="GO" id="GO:0031418">
    <property type="term" value="F:L-ascorbic acid binding"/>
    <property type="evidence" value="ECO:0007669"/>
    <property type="project" value="UniProtKB-KW"/>
</dbReference>
<evidence type="ECO:0000256" key="3">
    <source>
        <dbReference type="ARBA" id="ARBA00022896"/>
    </source>
</evidence>
<keyword evidence="5" id="KW-0560">Oxidoreductase</keyword>
<evidence type="ECO:0000256" key="2">
    <source>
        <dbReference type="ARBA" id="ARBA00022723"/>
    </source>
</evidence>
<dbReference type="GO" id="GO:0016491">
    <property type="term" value="F:oxidoreductase activity"/>
    <property type="evidence" value="ECO:0007669"/>
    <property type="project" value="UniProtKB-KW"/>
</dbReference>
<dbReference type="Pfam" id="PF03171">
    <property type="entry name" value="2OG-FeII_Oxy"/>
    <property type="match status" value="1"/>
</dbReference>
<keyword evidence="3" id="KW-0847">Vitamin C</keyword>
<dbReference type="AlphaFoldDB" id="A0A2P5C7I0"/>
<accession>A0A2P5C7I0</accession>
<evidence type="ECO:0000256" key="4">
    <source>
        <dbReference type="ARBA" id="ARBA00023004"/>
    </source>
</evidence>
<comment type="similarity">
    <text evidence="1 5">Belongs to the iron/ascorbate-dependent oxidoreductase family.</text>
</comment>
<gene>
    <name evidence="7" type="ORF">PanWU01x14_177280</name>
</gene>
<dbReference type="FunFam" id="2.60.120.330:FF:000012">
    <property type="entry name" value="Gibberellin 20 oxidase 1"/>
    <property type="match status" value="1"/>
</dbReference>
<dbReference type="InterPro" id="IPR027443">
    <property type="entry name" value="IPNS-like_sf"/>
</dbReference>
<dbReference type="Pfam" id="PF14226">
    <property type="entry name" value="DIOX_N"/>
    <property type="match status" value="1"/>
</dbReference>
<evidence type="ECO:0000313" key="8">
    <source>
        <dbReference type="Proteomes" id="UP000237105"/>
    </source>
</evidence>
<dbReference type="PRINTS" id="PR00682">
    <property type="entry name" value="IPNSYNTHASE"/>
</dbReference>
<dbReference type="InterPro" id="IPR005123">
    <property type="entry name" value="Oxoglu/Fe-dep_dioxygenase_dom"/>
</dbReference>
<comment type="caution">
    <text evidence="7">The sequence shown here is derived from an EMBL/GenBank/DDBJ whole genome shotgun (WGS) entry which is preliminary data.</text>
</comment>
<evidence type="ECO:0000256" key="5">
    <source>
        <dbReference type="RuleBase" id="RU003682"/>
    </source>
</evidence>
<protein>
    <submittedName>
        <fullName evidence="7">Isopenicillin N synthase</fullName>
    </submittedName>
</protein>
<feature type="domain" description="Fe2OG dioxygenase" evidence="6">
    <location>
        <begin position="190"/>
        <end position="293"/>
    </location>
</feature>
<keyword evidence="4 5" id="KW-0408">Iron</keyword>
<dbReference type="OrthoDB" id="288590at2759"/>
<dbReference type="STRING" id="3476.A0A2P5C7I0"/>
<dbReference type="PANTHER" id="PTHR47991">
    <property type="entry name" value="OXOGLUTARATE/IRON-DEPENDENT DIOXYGENASE"/>
    <property type="match status" value="1"/>
</dbReference>
<evidence type="ECO:0000256" key="1">
    <source>
        <dbReference type="ARBA" id="ARBA00008056"/>
    </source>
</evidence>
<sequence>MAALADIDPSFLQEAEHRPKLAIPHEYLNDEEIPVIDLSIPDDLVPRVGGAAEKWGFFQVVNHGVPHELIAKIEELAFKFFELPAEEKRKVKRDEVNPAGFHDYPHTKNVRDWKQVFNFFLEEETLWPASYEDGNEEVITLTNQWPDNPPELREVCQKYAREMEKLAFRILGLIAKSLGLPENRFHEFFKRQMTLVRFNYYPPCPFPDLALGVGRHKDSVGITILGQDSVGGLQVRRKSDQEWIPVKPIPNAFIINIGDLIQVWSNGKYESVEHRAVVNTVKERFSLPFFFAPGQDLMVKPLEELLNGEPPNYKEYNWGKFFANRNHGDFKKRPVENIQIHHFKVEDK</sequence>
<dbReference type="Gene3D" id="2.60.120.330">
    <property type="entry name" value="B-lactam Antibiotic, Isopenicillin N Synthase, Chain"/>
    <property type="match status" value="1"/>
</dbReference>
<keyword evidence="2 5" id="KW-0479">Metal-binding</keyword>
<dbReference type="GO" id="GO:0046872">
    <property type="term" value="F:metal ion binding"/>
    <property type="evidence" value="ECO:0007669"/>
    <property type="project" value="UniProtKB-KW"/>
</dbReference>
<dbReference type="InterPro" id="IPR050295">
    <property type="entry name" value="Plant_2OG-oxidoreductases"/>
</dbReference>
<evidence type="ECO:0000313" key="7">
    <source>
        <dbReference type="EMBL" id="PON56998.1"/>
    </source>
</evidence>
<dbReference type="SUPFAM" id="SSF51197">
    <property type="entry name" value="Clavaminate synthase-like"/>
    <property type="match status" value="1"/>
</dbReference>
<dbReference type="Proteomes" id="UP000237105">
    <property type="component" value="Unassembled WGS sequence"/>
</dbReference>
<name>A0A2P5C7I0_PARAD</name>
<reference evidence="8" key="1">
    <citation type="submission" date="2016-06" db="EMBL/GenBank/DDBJ databases">
        <title>Parallel loss of symbiosis genes in relatives of nitrogen-fixing non-legume Parasponia.</title>
        <authorList>
            <person name="Van Velzen R."/>
            <person name="Holmer R."/>
            <person name="Bu F."/>
            <person name="Rutten L."/>
            <person name="Van Zeijl A."/>
            <person name="Liu W."/>
            <person name="Santuari L."/>
            <person name="Cao Q."/>
            <person name="Sharma T."/>
            <person name="Shen D."/>
            <person name="Roswanjaya Y."/>
            <person name="Wardhani T."/>
            <person name="Kalhor M.S."/>
            <person name="Jansen J."/>
            <person name="Van den Hoogen J."/>
            <person name="Gungor B."/>
            <person name="Hartog M."/>
            <person name="Hontelez J."/>
            <person name="Verver J."/>
            <person name="Yang W.-C."/>
            <person name="Schijlen E."/>
            <person name="Repin R."/>
            <person name="Schilthuizen M."/>
            <person name="Schranz E."/>
            <person name="Heidstra R."/>
            <person name="Miyata K."/>
            <person name="Fedorova E."/>
            <person name="Kohlen W."/>
            <person name="Bisseling T."/>
            <person name="Smit S."/>
            <person name="Geurts R."/>
        </authorList>
    </citation>
    <scope>NUCLEOTIDE SEQUENCE [LARGE SCALE GENOMIC DNA]</scope>
    <source>
        <strain evidence="8">cv. WU1-14</strain>
    </source>
</reference>
<keyword evidence="8" id="KW-1185">Reference proteome</keyword>